<dbReference type="GO" id="GO:0043565">
    <property type="term" value="F:sequence-specific DNA binding"/>
    <property type="evidence" value="ECO:0007669"/>
    <property type="project" value="InterPro"/>
</dbReference>
<dbReference type="PROSITE" id="PS01124">
    <property type="entry name" value="HTH_ARAC_FAMILY_2"/>
    <property type="match status" value="1"/>
</dbReference>
<dbReference type="RefSeq" id="WP_068622814.1">
    <property type="nucleotide sequence ID" value="NZ_FJNB01000009.1"/>
</dbReference>
<gene>
    <name evidence="6" type="ORF">SAMN05216375_11615</name>
    <name evidence="5" type="ORF">TR210_1399</name>
</gene>
<proteinExistence type="predicted"/>
<keyword evidence="1" id="KW-0805">Transcription regulation</keyword>
<dbReference type="EMBL" id="FJNB01000009">
    <property type="protein sequence ID" value="CZQ96557.1"/>
    <property type="molecule type" value="Genomic_DNA"/>
</dbReference>
<dbReference type="OrthoDB" id="62429at2"/>
<dbReference type="EMBL" id="FNYT01000016">
    <property type="protein sequence ID" value="SEJ52075.1"/>
    <property type="molecule type" value="Genomic_DNA"/>
</dbReference>
<keyword evidence="8" id="KW-1185">Reference proteome</keyword>
<evidence type="ECO:0000259" key="4">
    <source>
        <dbReference type="PROSITE" id="PS01124"/>
    </source>
</evidence>
<dbReference type="Pfam" id="PF12833">
    <property type="entry name" value="HTH_18"/>
    <property type="match status" value="1"/>
</dbReference>
<evidence type="ECO:0000256" key="1">
    <source>
        <dbReference type="ARBA" id="ARBA00023015"/>
    </source>
</evidence>
<dbReference type="Proteomes" id="UP000199280">
    <property type="component" value="Unassembled WGS sequence"/>
</dbReference>
<dbReference type="Gene3D" id="1.10.10.60">
    <property type="entry name" value="Homeodomain-like"/>
    <property type="match status" value="2"/>
</dbReference>
<dbReference type="PANTHER" id="PTHR43280:SF34">
    <property type="entry name" value="ARAC-FAMILY TRANSCRIPTIONAL REGULATOR"/>
    <property type="match status" value="1"/>
</dbReference>
<keyword evidence="3" id="KW-0804">Transcription</keyword>
<evidence type="ECO:0000313" key="7">
    <source>
        <dbReference type="Proteomes" id="UP000076878"/>
    </source>
</evidence>
<dbReference type="STRING" id="640938.TR210_1399"/>
<sequence>MDTLEQKINFFAELISCNYAIELTTYDQDMNFIQSNGENSHVFDKMLEYSDAKQSILEYSAASGQHYPVVLSDSFDLIWIACFEKKDGAVKRIHLLGPAYISEYAINSLQSKLDYHNISLSLRKMILNKITQVPIIIRGLYFQYAIMLHYCLTEAKISAADLQYVSPDEKESINPDFDEADAFDPDKSHTGVWAAEQRMLSMIEEGNLNYHEALSSVATLSRGVKIRTTTPLAQAKASVITFTALCSRAAIKGGLLSGMAYTIGDYYVQSIENAKSVSELGIISHEMYEDFVLRVHNLKQAALHSATVQNIHDYVQMHIEDRFSLGDIAQQLGYTEYYLSKKYKKETGSTLNDYIQQKKIDHAKLLLRTTKYSVQEIGDRLHFSSRSHFSAVFQKWTNQTPKEYRVENYRN</sequence>
<reference evidence="5 7" key="1">
    <citation type="submission" date="2016-02" db="EMBL/GenBank/DDBJ databases">
        <authorList>
            <person name="Wen L."/>
            <person name="He K."/>
            <person name="Yang H."/>
        </authorList>
    </citation>
    <scope>NUCLEOTIDE SEQUENCE [LARGE SCALE GENOMIC DNA]</scope>
    <source>
        <strain evidence="5">Trichococcus_R210</strain>
    </source>
</reference>
<dbReference type="InterPro" id="IPR018060">
    <property type="entry name" value="HTH_AraC"/>
</dbReference>
<evidence type="ECO:0000313" key="5">
    <source>
        <dbReference type="EMBL" id="CZQ96557.1"/>
    </source>
</evidence>
<dbReference type="InterPro" id="IPR009057">
    <property type="entry name" value="Homeodomain-like_sf"/>
</dbReference>
<evidence type="ECO:0000256" key="2">
    <source>
        <dbReference type="ARBA" id="ARBA00023125"/>
    </source>
</evidence>
<evidence type="ECO:0000313" key="8">
    <source>
        <dbReference type="Proteomes" id="UP000199280"/>
    </source>
</evidence>
<organism evidence="5 7">
    <name type="scientific">Trichococcus ilyis</name>
    <dbReference type="NCBI Taxonomy" id="640938"/>
    <lineage>
        <taxon>Bacteria</taxon>
        <taxon>Bacillati</taxon>
        <taxon>Bacillota</taxon>
        <taxon>Bacilli</taxon>
        <taxon>Lactobacillales</taxon>
        <taxon>Carnobacteriaceae</taxon>
        <taxon>Trichococcus</taxon>
    </lineage>
</organism>
<accession>A0A143YR46</accession>
<evidence type="ECO:0000313" key="6">
    <source>
        <dbReference type="EMBL" id="SEJ52075.1"/>
    </source>
</evidence>
<dbReference type="GO" id="GO:0003700">
    <property type="term" value="F:DNA-binding transcription factor activity"/>
    <property type="evidence" value="ECO:0007669"/>
    <property type="project" value="InterPro"/>
</dbReference>
<reference evidence="6 8" key="2">
    <citation type="submission" date="2016-10" db="EMBL/GenBank/DDBJ databases">
        <authorList>
            <person name="Varghese N."/>
            <person name="Submissions S."/>
        </authorList>
    </citation>
    <scope>NUCLEOTIDE SEQUENCE [LARGE SCALE GENOMIC DNA]</scope>
    <source>
        <strain evidence="6 8">DSM 22150</strain>
    </source>
</reference>
<dbReference type="SMART" id="SM00342">
    <property type="entry name" value="HTH_ARAC"/>
    <property type="match status" value="1"/>
</dbReference>
<dbReference type="Proteomes" id="UP000076878">
    <property type="component" value="Unassembled WGS sequence"/>
</dbReference>
<dbReference type="AlphaFoldDB" id="A0A143YR46"/>
<protein>
    <submittedName>
        <fullName evidence="6">AraC-type DNA-binding protein</fullName>
    </submittedName>
    <submittedName>
        <fullName evidence="5">Helix turn helix arabinose operon control protein</fullName>
    </submittedName>
</protein>
<evidence type="ECO:0000256" key="3">
    <source>
        <dbReference type="ARBA" id="ARBA00023163"/>
    </source>
</evidence>
<name>A0A143YR46_9LACT</name>
<dbReference type="PANTHER" id="PTHR43280">
    <property type="entry name" value="ARAC-FAMILY TRANSCRIPTIONAL REGULATOR"/>
    <property type="match status" value="1"/>
</dbReference>
<feature type="domain" description="HTH araC/xylS-type" evidence="4">
    <location>
        <begin position="309"/>
        <end position="407"/>
    </location>
</feature>
<keyword evidence="2 6" id="KW-0238">DNA-binding</keyword>
<dbReference type="SUPFAM" id="SSF46689">
    <property type="entry name" value="Homeodomain-like"/>
    <property type="match status" value="2"/>
</dbReference>